<dbReference type="RefSeq" id="WP_207692181.1">
    <property type="nucleotide sequence ID" value="NZ_CP061799.1"/>
</dbReference>
<evidence type="ECO:0000313" key="1">
    <source>
        <dbReference type="EMBL" id="QTA80538.1"/>
    </source>
</evidence>
<dbReference type="Proteomes" id="UP000663720">
    <property type="component" value="Chromosome"/>
</dbReference>
<dbReference type="CDD" id="cd06974">
    <property type="entry name" value="TerD_like"/>
    <property type="match status" value="1"/>
</dbReference>
<dbReference type="AlphaFoldDB" id="A0A975B820"/>
<reference evidence="1" key="1">
    <citation type="journal article" date="2021" name="Microb. Physiol.">
        <title>Proteogenomic Insights into the Physiology of Marine, Sulfate-Reducing, Filamentous Desulfonema limicola and Desulfonema magnum.</title>
        <authorList>
            <person name="Schnaars V."/>
            <person name="Wohlbrand L."/>
            <person name="Scheve S."/>
            <person name="Hinrichs C."/>
            <person name="Reinhardt R."/>
            <person name="Rabus R."/>
        </authorList>
    </citation>
    <scope>NUCLEOTIDE SEQUENCE</scope>
    <source>
        <strain evidence="1">5ac10</strain>
    </source>
</reference>
<dbReference type="KEGG" id="dli:dnl_28430"/>
<gene>
    <name evidence="1" type="ORF">dnl_28430</name>
</gene>
<keyword evidence="2" id="KW-1185">Reference proteome</keyword>
<evidence type="ECO:0000313" key="2">
    <source>
        <dbReference type="Proteomes" id="UP000663720"/>
    </source>
</evidence>
<organism evidence="1 2">
    <name type="scientific">Desulfonema limicola</name>
    <dbReference type="NCBI Taxonomy" id="45656"/>
    <lineage>
        <taxon>Bacteria</taxon>
        <taxon>Pseudomonadati</taxon>
        <taxon>Thermodesulfobacteriota</taxon>
        <taxon>Desulfobacteria</taxon>
        <taxon>Desulfobacterales</taxon>
        <taxon>Desulfococcaceae</taxon>
        <taxon>Desulfonema</taxon>
    </lineage>
</organism>
<sequence length="386" mass="42186">MELKQKGAKADIGSFKQLNISLIWTSAVDLDLMAFYKTKDGRTGGVYSENYAGGTMGNLDQFPFIQLSGDAGIGARGGDNQEDMRISKINDFEELFICALNFTDASSGNNKVFANYDARVRVMTDKGETHNVVLDSRQPGTVAVICKITSGFIASELINNSQVMDLEEFRSKIPGADKLKIASKVTLKSKGDSFAIKSKSLSGELLINLNWNQHPQGAKKGLFAKILGGGSGDAIDLDLGCLFEMQNNIKGAIQPLGNSFGNFHQPPYIFHLGDDRTGAFSEGENMKINLAQISQLKRILVFTYIYEGVPNWASTDAVITINVPGQPVLEVPMGSQMDSRNFCAIAMLDIRGTEINVTKLVSFHKGHPECDREYGWGMRWVAGSKD</sequence>
<dbReference type="EMBL" id="CP061799">
    <property type="protein sequence ID" value="QTA80538.1"/>
    <property type="molecule type" value="Genomic_DNA"/>
</dbReference>
<protein>
    <submittedName>
        <fullName evidence="1">TerD domain-containing protein</fullName>
    </submittedName>
</protein>
<name>A0A975B820_9BACT</name>
<dbReference type="InterPro" id="IPR003325">
    <property type="entry name" value="TerD"/>
</dbReference>
<dbReference type="Gene3D" id="2.60.60.30">
    <property type="entry name" value="sav2460 like domains"/>
    <property type="match status" value="1"/>
</dbReference>
<proteinExistence type="predicted"/>
<accession>A0A975B820</accession>